<dbReference type="InterPro" id="IPR052155">
    <property type="entry name" value="Biofilm_reg_signaling"/>
</dbReference>
<dbReference type="KEGG" id="ares:IWH25_14600"/>
<evidence type="ECO:0000256" key="1">
    <source>
        <dbReference type="PROSITE-ProRule" id="PRU00169"/>
    </source>
</evidence>
<dbReference type="EMBL" id="CP064781">
    <property type="protein sequence ID" value="QRJ62974.1"/>
    <property type="molecule type" value="Genomic_DNA"/>
</dbReference>
<name>A0A974PXC0_9RHOO</name>
<dbReference type="Pfam" id="PF00990">
    <property type="entry name" value="GGDEF"/>
    <property type="match status" value="1"/>
</dbReference>
<dbReference type="PANTHER" id="PTHR44757:SF2">
    <property type="entry name" value="BIOFILM ARCHITECTURE MAINTENANCE PROTEIN MBAA"/>
    <property type="match status" value="1"/>
</dbReference>
<dbReference type="CDD" id="cd01949">
    <property type="entry name" value="GGDEF"/>
    <property type="match status" value="1"/>
</dbReference>
<dbReference type="PROSITE" id="PS50110">
    <property type="entry name" value="RESPONSE_REGULATORY"/>
    <property type="match status" value="1"/>
</dbReference>
<feature type="compositionally biased region" description="Low complexity" evidence="2">
    <location>
        <begin position="430"/>
        <end position="444"/>
    </location>
</feature>
<evidence type="ECO:0000313" key="7">
    <source>
        <dbReference type="EMBL" id="QRJ62974.1"/>
    </source>
</evidence>
<evidence type="ECO:0000313" key="8">
    <source>
        <dbReference type="Proteomes" id="UP000663444"/>
    </source>
</evidence>
<dbReference type="InterPro" id="IPR035965">
    <property type="entry name" value="PAS-like_dom_sf"/>
</dbReference>
<dbReference type="Gene3D" id="3.30.70.270">
    <property type="match status" value="1"/>
</dbReference>
<gene>
    <name evidence="7" type="ORF">IWH25_14600</name>
</gene>
<reference evidence="7" key="1">
    <citation type="submission" date="2020-11" db="EMBL/GenBank/DDBJ databases">
        <title>Azospira restricta DSM 18626 genome sequence.</title>
        <authorList>
            <person name="Moe W.M."/>
        </authorList>
    </citation>
    <scope>NUCLEOTIDE SEQUENCE</scope>
    <source>
        <strain evidence="7">DSM 18626</strain>
    </source>
</reference>
<protein>
    <submittedName>
        <fullName evidence="7">Diguanylate cyclase</fullName>
    </submittedName>
</protein>
<dbReference type="InterPro" id="IPR043128">
    <property type="entry name" value="Rev_trsase/Diguanyl_cyclase"/>
</dbReference>
<dbReference type="SUPFAM" id="SSF55073">
    <property type="entry name" value="Nucleotide cyclase"/>
    <property type="match status" value="1"/>
</dbReference>
<dbReference type="PROSITE" id="PS50113">
    <property type="entry name" value="PAC"/>
    <property type="match status" value="1"/>
</dbReference>
<feature type="domain" description="PAC" evidence="5">
    <location>
        <begin position="209"/>
        <end position="259"/>
    </location>
</feature>
<dbReference type="FunFam" id="3.30.70.270:FF:000001">
    <property type="entry name" value="Diguanylate cyclase domain protein"/>
    <property type="match status" value="1"/>
</dbReference>
<dbReference type="PROSITE" id="PS50887">
    <property type="entry name" value="GGDEF"/>
    <property type="match status" value="1"/>
</dbReference>
<dbReference type="GO" id="GO:0000160">
    <property type="term" value="P:phosphorelay signal transduction system"/>
    <property type="evidence" value="ECO:0007669"/>
    <property type="project" value="InterPro"/>
</dbReference>
<dbReference type="CDD" id="cd00156">
    <property type="entry name" value="REC"/>
    <property type="match status" value="1"/>
</dbReference>
<dbReference type="CDD" id="cd00130">
    <property type="entry name" value="PAS"/>
    <property type="match status" value="1"/>
</dbReference>
<dbReference type="InterPro" id="IPR000014">
    <property type="entry name" value="PAS"/>
</dbReference>
<proteinExistence type="predicted"/>
<dbReference type="RefSeq" id="WP_203386498.1">
    <property type="nucleotide sequence ID" value="NZ_CP064781.1"/>
</dbReference>
<evidence type="ECO:0000259" key="5">
    <source>
        <dbReference type="PROSITE" id="PS50113"/>
    </source>
</evidence>
<dbReference type="SUPFAM" id="SSF52172">
    <property type="entry name" value="CheY-like"/>
    <property type="match status" value="1"/>
</dbReference>
<dbReference type="AlphaFoldDB" id="A0A974PXC0"/>
<dbReference type="InterPro" id="IPR029787">
    <property type="entry name" value="Nucleotide_cyclase"/>
</dbReference>
<evidence type="ECO:0000256" key="2">
    <source>
        <dbReference type="SAM" id="MobiDB-lite"/>
    </source>
</evidence>
<evidence type="ECO:0000259" key="4">
    <source>
        <dbReference type="PROSITE" id="PS50112"/>
    </source>
</evidence>
<feature type="domain" description="Response regulatory" evidence="3">
    <location>
        <begin position="2"/>
        <end position="118"/>
    </location>
</feature>
<dbReference type="Proteomes" id="UP000663444">
    <property type="component" value="Chromosome"/>
</dbReference>
<dbReference type="SMART" id="SM00091">
    <property type="entry name" value="PAS"/>
    <property type="match status" value="1"/>
</dbReference>
<dbReference type="SMART" id="SM00267">
    <property type="entry name" value="GGDEF"/>
    <property type="match status" value="1"/>
</dbReference>
<organism evidence="7 8">
    <name type="scientific">Azospira restricta</name>
    <dbReference type="NCBI Taxonomy" id="404405"/>
    <lineage>
        <taxon>Bacteria</taxon>
        <taxon>Pseudomonadati</taxon>
        <taxon>Pseudomonadota</taxon>
        <taxon>Betaproteobacteria</taxon>
        <taxon>Rhodocyclales</taxon>
        <taxon>Rhodocyclaceae</taxon>
        <taxon>Azospira</taxon>
    </lineage>
</organism>
<feature type="domain" description="PAS" evidence="4">
    <location>
        <begin position="131"/>
        <end position="184"/>
    </location>
</feature>
<dbReference type="Pfam" id="PF00072">
    <property type="entry name" value="Response_reg"/>
    <property type="match status" value="1"/>
</dbReference>
<dbReference type="Pfam" id="PF13426">
    <property type="entry name" value="PAS_9"/>
    <property type="match status" value="1"/>
</dbReference>
<dbReference type="Gene3D" id="3.30.450.20">
    <property type="entry name" value="PAS domain"/>
    <property type="match status" value="1"/>
</dbReference>
<dbReference type="GO" id="GO:0003824">
    <property type="term" value="F:catalytic activity"/>
    <property type="evidence" value="ECO:0007669"/>
    <property type="project" value="UniProtKB-ARBA"/>
</dbReference>
<dbReference type="Gene3D" id="3.40.50.2300">
    <property type="match status" value="1"/>
</dbReference>
<dbReference type="InterPro" id="IPR000700">
    <property type="entry name" value="PAS-assoc_C"/>
</dbReference>
<keyword evidence="8" id="KW-1185">Reference proteome</keyword>
<feature type="domain" description="GGDEF" evidence="6">
    <location>
        <begin position="291"/>
        <end position="424"/>
    </location>
</feature>
<feature type="region of interest" description="Disordered" evidence="2">
    <location>
        <begin position="423"/>
        <end position="444"/>
    </location>
</feature>
<dbReference type="InterPro" id="IPR000160">
    <property type="entry name" value="GGDEF_dom"/>
</dbReference>
<dbReference type="InterPro" id="IPR001789">
    <property type="entry name" value="Sig_transdc_resp-reg_receiver"/>
</dbReference>
<dbReference type="InterPro" id="IPR011006">
    <property type="entry name" value="CheY-like_superfamily"/>
</dbReference>
<dbReference type="SMART" id="SM00448">
    <property type="entry name" value="REC"/>
    <property type="match status" value="1"/>
</dbReference>
<accession>A0A974PXC0</accession>
<evidence type="ECO:0000259" key="3">
    <source>
        <dbReference type="PROSITE" id="PS50110"/>
    </source>
</evidence>
<dbReference type="NCBIfam" id="TIGR00229">
    <property type="entry name" value="sensory_box"/>
    <property type="match status" value="1"/>
</dbReference>
<dbReference type="NCBIfam" id="TIGR00254">
    <property type="entry name" value="GGDEF"/>
    <property type="match status" value="1"/>
</dbReference>
<evidence type="ECO:0000259" key="6">
    <source>
        <dbReference type="PROSITE" id="PS50887"/>
    </source>
</evidence>
<dbReference type="PROSITE" id="PS50112">
    <property type="entry name" value="PAS"/>
    <property type="match status" value="1"/>
</dbReference>
<comment type="caution">
    <text evidence="1">Lacks conserved residue(s) required for the propagation of feature annotation.</text>
</comment>
<dbReference type="SUPFAM" id="SSF55785">
    <property type="entry name" value="PYP-like sensor domain (PAS domain)"/>
    <property type="match status" value="1"/>
</dbReference>
<sequence length="444" mass="48873">MHILLLENDPLDATLTSVVLEKAYNRAVRIARVSSLEQALTALRREEADVLFVALQPAALRLQAIRRISHERPATPIIVLVGEGEDESAPEAFAAGAVEFLVKSQITINWIRRAINFAIHRKRMLEDLRATSNHIHNIINLSPDAIVSADARQNIALFNVAAEEMFGYAAKDVLGKPLTLLIPEALRAAHVGHVQRFAEGPAISRRMNERGELQCLRSNGEVFPAEIAISRLQTPDGPIFTAIIRDVTERKRVEAQLLDLAMTDPLTGAANRRHLFEVAELEIKRARRYGRPLSVLALDIDNFKPINDACGHAAGDQVLLRLTVACHEVLREYDMIARIGGDEFVALLPETDERRAQALAQRLVDHIAKIRVRFQGKELQTTISIGCSVVADDDTSIAEAIERADQALLQAKRDGRNRVVTYAQRGQTRAGTPPAAAGTGADKG</sequence>
<dbReference type="PANTHER" id="PTHR44757">
    <property type="entry name" value="DIGUANYLATE CYCLASE DGCP"/>
    <property type="match status" value="1"/>
</dbReference>